<proteinExistence type="predicted"/>
<organism evidence="1">
    <name type="scientific">Arcella intermedia</name>
    <dbReference type="NCBI Taxonomy" id="1963864"/>
    <lineage>
        <taxon>Eukaryota</taxon>
        <taxon>Amoebozoa</taxon>
        <taxon>Tubulinea</taxon>
        <taxon>Elardia</taxon>
        <taxon>Arcellinida</taxon>
        <taxon>Sphaerothecina</taxon>
        <taxon>Arcellidae</taxon>
        <taxon>Arcella</taxon>
    </lineage>
</organism>
<sequence length="158" mass="18252">MERHFDERGFFQEHYHSMKYPWVGGVAQTSYSHSRRDVLRGLHRSQYGKLVQCVSGRLFDVMVDLRKDSPTYLNWFGIWLSGDELKQVFIPAGCAHGFYAAENNTVLLYTQEGNFDPQKDKNINYADPAININWPPPQGPHYIMSPKDLQAPMVQDTL</sequence>
<accession>A0A6B2LLZ8</accession>
<protein>
    <recommendedName>
        <fullName evidence="2">dTDP-4-dehydrorhamnose 3,5-epimerase</fullName>
    </recommendedName>
</protein>
<evidence type="ECO:0000313" key="1">
    <source>
        <dbReference type="EMBL" id="NDV38086.1"/>
    </source>
</evidence>
<dbReference type="PANTHER" id="PTHR21047:SF2">
    <property type="entry name" value="THYMIDINE DIPHOSPHO-4-KETO-RHAMNOSE 3,5-EPIMERASE"/>
    <property type="match status" value="1"/>
</dbReference>
<dbReference type="GO" id="GO:0005829">
    <property type="term" value="C:cytosol"/>
    <property type="evidence" value="ECO:0007669"/>
    <property type="project" value="TreeGrafter"/>
</dbReference>
<dbReference type="SUPFAM" id="SSF51182">
    <property type="entry name" value="RmlC-like cupins"/>
    <property type="match status" value="1"/>
</dbReference>
<dbReference type="AlphaFoldDB" id="A0A6B2LLZ8"/>
<name>A0A6B2LLZ8_9EUKA</name>
<dbReference type="Gene3D" id="2.60.120.10">
    <property type="entry name" value="Jelly Rolls"/>
    <property type="match status" value="1"/>
</dbReference>
<dbReference type="InterPro" id="IPR014710">
    <property type="entry name" value="RmlC-like_jellyroll"/>
</dbReference>
<dbReference type="EMBL" id="GIBP01009117">
    <property type="protein sequence ID" value="NDV38086.1"/>
    <property type="molecule type" value="Transcribed_RNA"/>
</dbReference>
<dbReference type="InterPro" id="IPR000888">
    <property type="entry name" value="RmlC-like"/>
</dbReference>
<dbReference type="Pfam" id="PF00908">
    <property type="entry name" value="dTDP_sugar_isom"/>
    <property type="match status" value="1"/>
</dbReference>
<dbReference type="CDD" id="cd00438">
    <property type="entry name" value="cupin_RmlC"/>
    <property type="match status" value="1"/>
</dbReference>
<dbReference type="PANTHER" id="PTHR21047">
    <property type="entry name" value="DTDP-6-DEOXY-D-GLUCOSE-3,5 EPIMERASE"/>
    <property type="match status" value="1"/>
</dbReference>
<evidence type="ECO:0008006" key="2">
    <source>
        <dbReference type="Google" id="ProtNLM"/>
    </source>
</evidence>
<dbReference type="InterPro" id="IPR011051">
    <property type="entry name" value="RmlC_Cupin_sf"/>
</dbReference>
<dbReference type="GO" id="GO:0008830">
    <property type="term" value="F:dTDP-4-dehydrorhamnose 3,5-epimerase activity"/>
    <property type="evidence" value="ECO:0007669"/>
    <property type="project" value="InterPro"/>
</dbReference>
<dbReference type="GO" id="GO:0000271">
    <property type="term" value="P:polysaccharide biosynthetic process"/>
    <property type="evidence" value="ECO:0007669"/>
    <property type="project" value="TreeGrafter"/>
</dbReference>
<reference evidence="1" key="1">
    <citation type="journal article" date="2020" name="J. Eukaryot. Microbiol.">
        <title>De novo Sequencing, Assembly and Annotation of the Transcriptome for the Free-Living Testate Amoeba Arcella intermedia.</title>
        <authorList>
            <person name="Ribeiro G.M."/>
            <person name="Porfirio-Sousa A.L."/>
            <person name="Maurer-Alcala X.X."/>
            <person name="Katz L.A."/>
            <person name="Lahr D.J.G."/>
        </authorList>
    </citation>
    <scope>NUCLEOTIDE SEQUENCE</scope>
</reference>